<name>A0A0C3RQL5_PHLG1</name>
<feature type="compositionally biased region" description="Polar residues" evidence="8">
    <location>
        <begin position="1"/>
        <end position="18"/>
    </location>
</feature>
<evidence type="ECO:0000313" key="11">
    <source>
        <dbReference type="EMBL" id="KIP02151.1"/>
    </source>
</evidence>
<gene>
    <name evidence="11" type="ORF">PHLGIDRAFT_112370</name>
</gene>
<keyword evidence="5" id="KW-0963">Cytoplasm</keyword>
<dbReference type="Pfam" id="PF22788">
    <property type="entry name" value="COP9_hel_rpt"/>
    <property type="match status" value="1"/>
</dbReference>
<evidence type="ECO:0000259" key="10">
    <source>
        <dbReference type="Pfam" id="PF22788"/>
    </source>
</evidence>
<dbReference type="OrthoDB" id="29061at2759"/>
<evidence type="ECO:0000256" key="7">
    <source>
        <dbReference type="ARBA" id="ARBA00023242"/>
    </source>
</evidence>
<comment type="similarity">
    <text evidence="3">Belongs to the CSN3 family.</text>
</comment>
<accession>A0A0C3RQL5</accession>
<dbReference type="InterPro" id="IPR055089">
    <property type="entry name" value="COP9_N"/>
</dbReference>
<keyword evidence="7" id="KW-0539">Nucleus</keyword>
<feature type="domain" description="PCI" evidence="9">
    <location>
        <begin position="314"/>
        <end position="379"/>
    </location>
</feature>
<dbReference type="GO" id="GO:0006511">
    <property type="term" value="P:ubiquitin-dependent protein catabolic process"/>
    <property type="evidence" value="ECO:0007669"/>
    <property type="project" value="TreeGrafter"/>
</dbReference>
<dbReference type="EMBL" id="KN840698">
    <property type="protein sequence ID" value="KIP02151.1"/>
    <property type="molecule type" value="Genomic_DNA"/>
</dbReference>
<evidence type="ECO:0000256" key="8">
    <source>
        <dbReference type="SAM" id="MobiDB-lite"/>
    </source>
</evidence>
<evidence type="ECO:0000256" key="5">
    <source>
        <dbReference type="ARBA" id="ARBA00022490"/>
    </source>
</evidence>
<evidence type="ECO:0000313" key="12">
    <source>
        <dbReference type="Proteomes" id="UP000053257"/>
    </source>
</evidence>
<dbReference type="Proteomes" id="UP000053257">
    <property type="component" value="Unassembled WGS sequence"/>
</dbReference>
<dbReference type="AlphaFoldDB" id="A0A0C3RQL5"/>
<dbReference type="InterPro" id="IPR050756">
    <property type="entry name" value="CSN3"/>
</dbReference>
<dbReference type="HOGENOM" id="CLU_028825_2_1_1"/>
<feature type="domain" description="COP9 signalosome complex subunit 3 N-terminal helical repeats" evidence="10">
    <location>
        <begin position="68"/>
        <end position="272"/>
    </location>
</feature>
<protein>
    <recommendedName>
        <fullName evidence="4">COP9 signalosome complex subunit 3</fullName>
    </recommendedName>
</protein>
<dbReference type="GO" id="GO:0005737">
    <property type="term" value="C:cytoplasm"/>
    <property type="evidence" value="ECO:0007669"/>
    <property type="project" value="UniProtKB-SubCell"/>
</dbReference>
<dbReference type="STRING" id="745531.A0A0C3RQL5"/>
<dbReference type="GO" id="GO:0008180">
    <property type="term" value="C:COP9 signalosome"/>
    <property type="evidence" value="ECO:0007669"/>
    <property type="project" value="UniProtKB-KW"/>
</dbReference>
<dbReference type="PANTHER" id="PTHR10758">
    <property type="entry name" value="26S PROTEASOME NON-ATPASE REGULATORY SUBUNIT 3/COP9 SIGNALOSOME COMPLEX SUBUNIT 3"/>
    <property type="match status" value="1"/>
</dbReference>
<keyword evidence="12" id="KW-1185">Reference proteome</keyword>
<keyword evidence="6" id="KW-0736">Signalosome</keyword>
<evidence type="ECO:0000256" key="3">
    <source>
        <dbReference type="ARBA" id="ARBA00007084"/>
    </source>
</evidence>
<comment type="subcellular location">
    <subcellularLocation>
        <location evidence="2">Cytoplasm</location>
    </subcellularLocation>
    <subcellularLocation>
        <location evidence="1">Nucleus</location>
    </subcellularLocation>
</comment>
<feature type="region of interest" description="Disordered" evidence="8">
    <location>
        <begin position="1"/>
        <end position="25"/>
    </location>
</feature>
<sequence>MAPSTSTAQPGPSGQGQSAHAPAEDKAQITTLEELINLLLSNRTPPQKNDALKTFAHKETRDALMAASLPNGADPLNVLSLADNTLGYLYILCARLHVPGAPPPTTAQLEGFCEGFVPGQARLAPDRITALAKGIIKASGDNLKLALSPLRHLVTRYPPNLSYLTNLHSIFLNLCVKTRYFSVALPILSVPILNVDKTLSELTYNDNLLYHYAGGVVFGALGRWKDAEEFFEIVVTSPAQTPAAIQLEALKKLTLVQLILYGKPVQPPKYTNATLIRLIKSTPYNNFARAYPQRVVALNALMTKDIDTYRTDQNIGLLQQVINRAPRWLIKKLTSTYLTLGLNDIGLQVGLETEEVRSVVLSMVEVGDINASISSDGTVTFVDATPQFTKTQVDNALLQAQAQSKLLHELERALNASKEYLAKALKHKDESWGGMEDDALYNTHPGGPSGPWAEESMYA</sequence>
<evidence type="ECO:0000256" key="4">
    <source>
        <dbReference type="ARBA" id="ARBA00014878"/>
    </source>
</evidence>
<dbReference type="InterPro" id="IPR000717">
    <property type="entry name" value="PCI_dom"/>
</dbReference>
<dbReference type="PANTHER" id="PTHR10758:SF1">
    <property type="entry name" value="COP9 SIGNALOSOME COMPLEX SUBUNIT 3"/>
    <property type="match status" value="1"/>
</dbReference>
<evidence type="ECO:0000259" key="9">
    <source>
        <dbReference type="Pfam" id="PF01399"/>
    </source>
</evidence>
<proteinExistence type="inferred from homology"/>
<organism evidence="11 12">
    <name type="scientific">Phlebiopsis gigantea (strain 11061_1 CR5-6)</name>
    <name type="common">White-rot fungus</name>
    <name type="synonym">Peniophora gigantea</name>
    <dbReference type="NCBI Taxonomy" id="745531"/>
    <lineage>
        <taxon>Eukaryota</taxon>
        <taxon>Fungi</taxon>
        <taxon>Dikarya</taxon>
        <taxon>Basidiomycota</taxon>
        <taxon>Agaricomycotina</taxon>
        <taxon>Agaricomycetes</taxon>
        <taxon>Polyporales</taxon>
        <taxon>Phanerochaetaceae</taxon>
        <taxon>Phlebiopsis</taxon>
    </lineage>
</organism>
<reference evidence="11 12" key="1">
    <citation type="journal article" date="2014" name="PLoS Genet.">
        <title>Analysis of the Phlebiopsis gigantea genome, transcriptome and secretome provides insight into its pioneer colonization strategies of wood.</title>
        <authorList>
            <person name="Hori C."/>
            <person name="Ishida T."/>
            <person name="Igarashi K."/>
            <person name="Samejima M."/>
            <person name="Suzuki H."/>
            <person name="Master E."/>
            <person name="Ferreira P."/>
            <person name="Ruiz-Duenas F.J."/>
            <person name="Held B."/>
            <person name="Canessa P."/>
            <person name="Larrondo L.F."/>
            <person name="Schmoll M."/>
            <person name="Druzhinina I.S."/>
            <person name="Kubicek C.P."/>
            <person name="Gaskell J.A."/>
            <person name="Kersten P."/>
            <person name="St John F."/>
            <person name="Glasner J."/>
            <person name="Sabat G."/>
            <person name="Splinter BonDurant S."/>
            <person name="Syed K."/>
            <person name="Yadav J."/>
            <person name="Mgbeahuruike A.C."/>
            <person name="Kovalchuk A."/>
            <person name="Asiegbu F.O."/>
            <person name="Lackner G."/>
            <person name="Hoffmeister D."/>
            <person name="Rencoret J."/>
            <person name="Gutierrez A."/>
            <person name="Sun H."/>
            <person name="Lindquist E."/>
            <person name="Barry K."/>
            <person name="Riley R."/>
            <person name="Grigoriev I.V."/>
            <person name="Henrissat B."/>
            <person name="Kues U."/>
            <person name="Berka R.M."/>
            <person name="Martinez A.T."/>
            <person name="Covert S.F."/>
            <person name="Blanchette R.A."/>
            <person name="Cullen D."/>
        </authorList>
    </citation>
    <scope>NUCLEOTIDE SEQUENCE [LARGE SCALE GENOMIC DNA]</scope>
    <source>
        <strain evidence="11 12">11061_1 CR5-6</strain>
    </source>
</reference>
<evidence type="ECO:0000256" key="1">
    <source>
        <dbReference type="ARBA" id="ARBA00004123"/>
    </source>
</evidence>
<evidence type="ECO:0000256" key="6">
    <source>
        <dbReference type="ARBA" id="ARBA00022790"/>
    </source>
</evidence>
<dbReference type="Pfam" id="PF01399">
    <property type="entry name" value="PCI"/>
    <property type="match status" value="1"/>
</dbReference>
<evidence type="ECO:0000256" key="2">
    <source>
        <dbReference type="ARBA" id="ARBA00004496"/>
    </source>
</evidence>